<accession>A0A9Q3PAR4</accession>
<organism evidence="2 3">
    <name type="scientific">Austropuccinia psidii MF-1</name>
    <dbReference type="NCBI Taxonomy" id="1389203"/>
    <lineage>
        <taxon>Eukaryota</taxon>
        <taxon>Fungi</taxon>
        <taxon>Dikarya</taxon>
        <taxon>Basidiomycota</taxon>
        <taxon>Pucciniomycotina</taxon>
        <taxon>Pucciniomycetes</taxon>
        <taxon>Pucciniales</taxon>
        <taxon>Sphaerophragmiaceae</taxon>
        <taxon>Austropuccinia</taxon>
    </lineage>
</organism>
<dbReference type="EMBL" id="AVOT02059145">
    <property type="protein sequence ID" value="MBW0552861.1"/>
    <property type="molecule type" value="Genomic_DNA"/>
</dbReference>
<gene>
    <name evidence="2" type="ORF">O181_092576</name>
</gene>
<evidence type="ECO:0000313" key="3">
    <source>
        <dbReference type="Proteomes" id="UP000765509"/>
    </source>
</evidence>
<dbReference type="AlphaFoldDB" id="A0A9Q3PAR4"/>
<name>A0A9Q3PAR4_9BASI</name>
<feature type="compositionally biased region" description="Basic and acidic residues" evidence="1">
    <location>
        <begin position="1"/>
        <end position="23"/>
    </location>
</feature>
<dbReference type="Proteomes" id="UP000765509">
    <property type="component" value="Unassembled WGS sequence"/>
</dbReference>
<protein>
    <submittedName>
        <fullName evidence="2">Uncharacterized protein</fullName>
    </submittedName>
</protein>
<evidence type="ECO:0000313" key="2">
    <source>
        <dbReference type="EMBL" id="MBW0552861.1"/>
    </source>
</evidence>
<comment type="caution">
    <text evidence="2">The sequence shown here is derived from an EMBL/GenBank/DDBJ whole genome shotgun (WGS) entry which is preliminary data.</text>
</comment>
<proteinExistence type="predicted"/>
<keyword evidence="3" id="KW-1185">Reference proteome</keyword>
<feature type="region of interest" description="Disordered" evidence="1">
    <location>
        <begin position="1"/>
        <end position="77"/>
    </location>
</feature>
<sequence>MSLLHLRDLEIQRNYPEDREGLSRARRPRGGHLGPSGGWKDTEGNHTHSAIPLPIQQKPQTRGLEGYGSSSSTPPSP</sequence>
<reference evidence="2" key="1">
    <citation type="submission" date="2021-03" db="EMBL/GenBank/DDBJ databases">
        <title>Draft genome sequence of rust myrtle Austropuccinia psidii MF-1, a brazilian biotype.</title>
        <authorList>
            <person name="Quecine M.C."/>
            <person name="Pachon D.M.R."/>
            <person name="Bonatelli M.L."/>
            <person name="Correr F.H."/>
            <person name="Franceschini L.M."/>
            <person name="Leite T.F."/>
            <person name="Margarido G.R.A."/>
            <person name="Almeida C.A."/>
            <person name="Ferrarezi J.A."/>
            <person name="Labate C.A."/>
        </authorList>
    </citation>
    <scope>NUCLEOTIDE SEQUENCE</scope>
    <source>
        <strain evidence="2">MF-1</strain>
    </source>
</reference>
<evidence type="ECO:0000256" key="1">
    <source>
        <dbReference type="SAM" id="MobiDB-lite"/>
    </source>
</evidence>